<evidence type="ECO:0000256" key="3">
    <source>
        <dbReference type="ARBA" id="ARBA00022833"/>
    </source>
</evidence>
<dbReference type="CDD" id="cd00136">
    <property type="entry name" value="PDZ_canonical"/>
    <property type="match status" value="1"/>
</dbReference>
<dbReference type="SUPFAM" id="SSF57850">
    <property type="entry name" value="RING/U-box"/>
    <property type="match status" value="1"/>
</dbReference>
<accession>A0ABP1NDE2</accession>
<evidence type="ECO:0000313" key="8">
    <source>
        <dbReference type="Proteomes" id="UP001642520"/>
    </source>
</evidence>
<comment type="caution">
    <text evidence="7">The sequence shown here is derived from an EMBL/GenBank/DDBJ whole genome shotgun (WGS) entry which is preliminary data.</text>
</comment>
<dbReference type="InterPro" id="IPR049548">
    <property type="entry name" value="Sina-like_RING"/>
</dbReference>
<dbReference type="Gene3D" id="3.30.40.10">
    <property type="entry name" value="Zinc/RING finger domain, C3HC4 (zinc finger)"/>
    <property type="match status" value="1"/>
</dbReference>
<evidence type="ECO:0008006" key="9">
    <source>
        <dbReference type="Google" id="ProtNLM"/>
    </source>
</evidence>
<evidence type="ECO:0000259" key="6">
    <source>
        <dbReference type="PROSITE" id="PS50106"/>
    </source>
</evidence>
<dbReference type="InterPro" id="IPR001841">
    <property type="entry name" value="Znf_RING"/>
</dbReference>
<dbReference type="EMBL" id="CAXAJV020001288">
    <property type="protein sequence ID" value="CAL7938048.1"/>
    <property type="molecule type" value="Genomic_DNA"/>
</dbReference>
<dbReference type="Proteomes" id="UP001642520">
    <property type="component" value="Unassembled WGS sequence"/>
</dbReference>
<evidence type="ECO:0000259" key="5">
    <source>
        <dbReference type="PROSITE" id="PS50089"/>
    </source>
</evidence>
<protein>
    <recommendedName>
        <fullName evidence="9">E3 ubiquitin-protein ligase sinah</fullName>
    </recommendedName>
</protein>
<evidence type="ECO:0000256" key="2">
    <source>
        <dbReference type="ARBA" id="ARBA00022771"/>
    </source>
</evidence>
<dbReference type="SMART" id="SM00228">
    <property type="entry name" value="PDZ"/>
    <property type="match status" value="1"/>
</dbReference>
<dbReference type="PROSITE" id="PS50106">
    <property type="entry name" value="PDZ"/>
    <property type="match status" value="1"/>
</dbReference>
<evidence type="ECO:0000256" key="4">
    <source>
        <dbReference type="PROSITE-ProRule" id="PRU00175"/>
    </source>
</evidence>
<proteinExistence type="predicted"/>
<dbReference type="PANTHER" id="PTHR45877">
    <property type="entry name" value="E3 UBIQUITIN-PROTEIN LIGASE SIAH2"/>
    <property type="match status" value="1"/>
</dbReference>
<dbReference type="InterPro" id="IPR001478">
    <property type="entry name" value="PDZ"/>
</dbReference>
<dbReference type="Pfam" id="PF17820">
    <property type="entry name" value="PDZ_6"/>
    <property type="match status" value="1"/>
</dbReference>
<keyword evidence="8" id="KW-1185">Reference proteome</keyword>
<keyword evidence="2 4" id="KW-0863">Zinc-finger</keyword>
<reference evidence="7 8" key="1">
    <citation type="submission" date="2024-08" db="EMBL/GenBank/DDBJ databases">
        <authorList>
            <person name="Will J Nash"/>
            <person name="Angela Man"/>
            <person name="Seanna McTaggart"/>
            <person name="Kendall Baker"/>
            <person name="Tom Barker"/>
            <person name="Leah Catchpole"/>
            <person name="Alex Durrant"/>
            <person name="Karim Gharbi"/>
            <person name="Naomi Irish"/>
            <person name="Gemy Kaithakottil"/>
            <person name="Debby Ku"/>
            <person name="Aaliyah Providence"/>
            <person name="Felix Shaw"/>
            <person name="David Swarbreck"/>
            <person name="Chris Watkins"/>
            <person name="Ann M. McCartney"/>
            <person name="Giulio Formenti"/>
            <person name="Alice Mouton"/>
            <person name="Noel Vella"/>
            <person name="Bjorn M von Reumont"/>
            <person name="Adriana Vella"/>
            <person name="Wilfried Haerty"/>
        </authorList>
    </citation>
    <scope>NUCLEOTIDE SEQUENCE [LARGE SCALE GENOMIC DNA]</scope>
</reference>
<dbReference type="Pfam" id="PF21362">
    <property type="entry name" value="Sina_RING"/>
    <property type="match status" value="1"/>
</dbReference>
<keyword evidence="1" id="KW-0479">Metal-binding</keyword>
<keyword evidence="3" id="KW-0862">Zinc</keyword>
<dbReference type="InterPro" id="IPR036034">
    <property type="entry name" value="PDZ_sf"/>
</dbReference>
<name>A0ABP1NDE2_XYLVO</name>
<sequence length="519" mass="57538">MTAKLRFSRSTNVKDTKLSEEFITEAAGVKIYATEDNTSINSAFTGKICVTLENPKEAKTLGKTFGFHLTKSKWDPYPWISHIETNSIADIAGLKVGDCLISVDGKDLIGLKIKQIAALVHHYHECDLKLFVWRYINEEERKETGIAVRGPLPDVASKLANAVSEVVRALECPICLESSLPPVSQCVHGHIICVGCRPRTARCPICRVRLGQGRCLLADKLHKIFCDVFNMKDNLCNNGECRTRNLRDRLFGKSKRKEVPRVEEKINDTSSKACHLLLTKLFRGGLEKAASADNLTTVSNATSTVNAASMNNLNLEEHSNFYDRIKSASTGELSKETLKNVNTHLQINASTDSLTSNASPVPIWNGSTDSISCIQIMCPLSKQSDCKDIITTDIILEHLSGTHQAPQVHFYSACAKLPVPLPFGSEAVYVLHHGEDLFFFQHEDETVWISSTIGRNITWQWSLYGQGENGTEIKMRRNVASLVNPVALTSEHTAPLPSALLLHTLNIQLIKCHSHELIL</sequence>
<gene>
    <name evidence="7" type="ORF">XYLVIOL_LOCUS3048</name>
</gene>
<dbReference type="InterPro" id="IPR041489">
    <property type="entry name" value="PDZ_6"/>
</dbReference>
<dbReference type="InterPro" id="IPR004162">
    <property type="entry name" value="SINA-like_animal"/>
</dbReference>
<dbReference type="PANTHER" id="PTHR45877:SF2">
    <property type="entry name" value="E3 UBIQUITIN-PROTEIN LIGASE SINA-RELATED"/>
    <property type="match status" value="1"/>
</dbReference>
<dbReference type="InterPro" id="IPR013083">
    <property type="entry name" value="Znf_RING/FYVE/PHD"/>
</dbReference>
<dbReference type="SUPFAM" id="SSF50156">
    <property type="entry name" value="PDZ domain-like"/>
    <property type="match status" value="1"/>
</dbReference>
<evidence type="ECO:0000313" key="7">
    <source>
        <dbReference type="EMBL" id="CAL7938048.1"/>
    </source>
</evidence>
<organism evidence="7 8">
    <name type="scientific">Xylocopa violacea</name>
    <name type="common">Violet carpenter bee</name>
    <name type="synonym">Apis violacea</name>
    <dbReference type="NCBI Taxonomy" id="135666"/>
    <lineage>
        <taxon>Eukaryota</taxon>
        <taxon>Metazoa</taxon>
        <taxon>Ecdysozoa</taxon>
        <taxon>Arthropoda</taxon>
        <taxon>Hexapoda</taxon>
        <taxon>Insecta</taxon>
        <taxon>Pterygota</taxon>
        <taxon>Neoptera</taxon>
        <taxon>Endopterygota</taxon>
        <taxon>Hymenoptera</taxon>
        <taxon>Apocrita</taxon>
        <taxon>Aculeata</taxon>
        <taxon>Apoidea</taxon>
        <taxon>Anthophila</taxon>
        <taxon>Apidae</taxon>
        <taxon>Xylocopa</taxon>
        <taxon>Xylocopa</taxon>
    </lineage>
</organism>
<dbReference type="PROSITE" id="PS50089">
    <property type="entry name" value="ZF_RING_2"/>
    <property type="match status" value="1"/>
</dbReference>
<evidence type="ECO:0000256" key="1">
    <source>
        <dbReference type="ARBA" id="ARBA00022723"/>
    </source>
</evidence>
<feature type="domain" description="PDZ" evidence="6">
    <location>
        <begin position="49"/>
        <end position="120"/>
    </location>
</feature>
<feature type="domain" description="RING-type" evidence="5">
    <location>
        <begin position="172"/>
        <end position="207"/>
    </location>
</feature>
<dbReference type="Gene3D" id="2.30.42.10">
    <property type="match status" value="1"/>
</dbReference>